<evidence type="ECO:0000256" key="3">
    <source>
        <dbReference type="ARBA" id="ARBA00023163"/>
    </source>
</evidence>
<gene>
    <name evidence="5" type="ORF">QJS35_20655</name>
</gene>
<evidence type="ECO:0000313" key="5">
    <source>
        <dbReference type="EMBL" id="MEQ4484801.1"/>
    </source>
</evidence>
<dbReference type="RefSeq" id="WP_232187173.1">
    <property type="nucleotide sequence ID" value="NZ_JAIOAP010000011.1"/>
</dbReference>
<dbReference type="PANTHER" id="PTHR43280">
    <property type="entry name" value="ARAC-FAMILY TRANSCRIPTIONAL REGULATOR"/>
    <property type="match status" value="1"/>
</dbReference>
<protein>
    <submittedName>
        <fullName evidence="5">AraC family transcriptional regulator</fullName>
    </submittedName>
</protein>
<evidence type="ECO:0000259" key="4">
    <source>
        <dbReference type="PROSITE" id="PS01124"/>
    </source>
</evidence>
<dbReference type="Gene3D" id="1.10.10.60">
    <property type="entry name" value="Homeodomain-like"/>
    <property type="match status" value="2"/>
</dbReference>
<reference evidence="5 6" key="1">
    <citation type="journal article" date="2023" name="Genome Announc.">
        <title>Pan-Genome Analyses of the Genus Cohnella and Proposal of the Novel Species Cohnella silvisoli sp. nov., Isolated from Forest Soil.</title>
        <authorList>
            <person name="Wang C."/>
            <person name="Mao L."/>
            <person name="Bao G."/>
            <person name="Zhu H."/>
        </authorList>
    </citation>
    <scope>NUCLEOTIDE SEQUENCE [LARGE SCALE GENOMIC DNA]</scope>
    <source>
        <strain evidence="5 6">NL03-T5-1</strain>
    </source>
</reference>
<dbReference type="PANTHER" id="PTHR43280:SF28">
    <property type="entry name" value="HTH-TYPE TRANSCRIPTIONAL ACTIVATOR RHAS"/>
    <property type="match status" value="1"/>
</dbReference>
<dbReference type="EMBL" id="JASKHM010000012">
    <property type="protein sequence ID" value="MEQ4484801.1"/>
    <property type="molecule type" value="Genomic_DNA"/>
</dbReference>
<keyword evidence="2" id="KW-0238">DNA-binding</keyword>
<dbReference type="PRINTS" id="PR00032">
    <property type="entry name" value="HTHARAC"/>
</dbReference>
<sequence>MYIRQFEQIVSEGINKDIGGGIHPFHELLYISSGEALIHWIDHTYKAKGPALFIVTPSSPHHVKQITPSLQCWFVELRLQASDYMPSLDTILAWNSMQGNLQWNGSEIAGLAATLTMIEQTLWIPHLKRTDETFRRIVSCDIQKLLFLIDHVVHIREARKNHSAPSAQLSDRWSAHNHIYDLIRYTEMYFTHEITLDKLAERSGYTPSYISRLFKEMTDLTPQQYLYELRMHAATSYLRTTKMSVQDIAEAVGYPGIHYFSRMFKKKFGDSPTEWRKTHTAD</sequence>
<evidence type="ECO:0000256" key="1">
    <source>
        <dbReference type="ARBA" id="ARBA00023015"/>
    </source>
</evidence>
<evidence type="ECO:0000256" key="2">
    <source>
        <dbReference type="ARBA" id="ARBA00023125"/>
    </source>
</evidence>
<dbReference type="InterPro" id="IPR001387">
    <property type="entry name" value="Cro/C1-type_HTH"/>
</dbReference>
<keyword evidence="6" id="KW-1185">Reference proteome</keyword>
<evidence type="ECO:0000313" key="6">
    <source>
        <dbReference type="Proteomes" id="UP001493487"/>
    </source>
</evidence>
<dbReference type="Pfam" id="PF12833">
    <property type="entry name" value="HTH_18"/>
    <property type="match status" value="1"/>
</dbReference>
<comment type="caution">
    <text evidence="5">The sequence shown here is derived from an EMBL/GenBank/DDBJ whole genome shotgun (WGS) entry which is preliminary data.</text>
</comment>
<dbReference type="InterPro" id="IPR020449">
    <property type="entry name" value="Tscrpt_reg_AraC-type_HTH"/>
</dbReference>
<dbReference type="Proteomes" id="UP001493487">
    <property type="component" value="Unassembled WGS sequence"/>
</dbReference>
<dbReference type="CDD" id="cd00093">
    <property type="entry name" value="HTH_XRE"/>
    <property type="match status" value="1"/>
</dbReference>
<dbReference type="PROSITE" id="PS00041">
    <property type="entry name" value="HTH_ARAC_FAMILY_1"/>
    <property type="match status" value="1"/>
</dbReference>
<organism evidence="5 6">
    <name type="scientific">Cohnella silvisoli</name>
    <dbReference type="NCBI Taxonomy" id="2873699"/>
    <lineage>
        <taxon>Bacteria</taxon>
        <taxon>Bacillati</taxon>
        <taxon>Bacillota</taxon>
        <taxon>Bacilli</taxon>
        <taxon>Bacillales</taxon>
        <taxon>Paenibacillaceae</taxon>
        <taxon>Cohnella</taxon>
    </lineage>
</organism>
<dbReference type="PROSITE" id="PS01124">
    <property type="entry name" value="HTH_ARAC_FAMILY_2"/>
    <property type="match status" value="1"/>
</dbReference>
<dbReference type="InterPro" id="IPR009057">
    <property type="entry name" value="Homeodomain-like_sf"/>
</dbReference>
<feature type="domain" description="HTH araC/xylS-type" evidence="4">
    <location>
        <begin position="180"/>
        <end position="278"/>
    </location>
</feature>
<name>A0ABV1KXU2_9BACL</name>
<dbReference type="SMART" id="SM00342">
    <property type="entry name" value="HTH_ARAC"/>
    <property type="match status" value="1"/>
</dbReference>
<proteinExistence type="predicted"/>
<dbReference type="InterPro" id="IPR018062">
    <property type="entry name" value="HTH_AraC-typ_CS"/>
</dbReference>
<dbReference type="InterPro" id="IPR018060">
    <property type="entry name" value="HTH_AraC"/>
</dbReference>
<accession>A0ABV1KXU2</accession>
<dbReference type="SUPFAM" id="SSF46689">
    <property type="entry name" value="Homeodomain-like"/>
    <property type="match status" value="2"/>
</dbReference>
<keyword evidence="3" id="KW-0804">Transcription</keyword>
<keyword evidence="1" id="KW-0805">Transcription regulation</keyword>